<sequence length="271" mass="30740">MLTASELRDDASARGDCWVEVEFVTVSGDRRRLPWQSFPQVAAQIGGPVRSFSSYRGQKNFPGWYWSATLGRRIGFESWVERDHLVALDFDPTVSDVVSQPFTLLWDAGTRRRRRHTPDFLVRLDHGRTLVLDSRPSERIKDRDREAFAATARACGDVGWEYAVWDRLDPVLAANHRWLGGYRHPRCFDEPTARDLLQVFACPQPLLDGAEAAGDPLGTLPVLYHLMWRRWLLADLALVLSHRTVVRVSPHVADVADLASARSVPLSEQGW</sequence>
<organism evidence="4 5">
    <name type="scientific">Rhodococcus ruber</name>
    <dbReference type="NCBI Taxonomy" id="1830"/>
    <lineage>
        <taxon>Bacteria</taxon>
        <taxon>Bacillati</taxon>
        <taxon>Actinomycetota</taxon>
        <taxon>Actinomycetes</taxon>
        <taxon>Mycobacteriales</taxon>
        <taxon>Nocardiaceae</taxon>
        <taxon>Rhodococcus</taxon>
    </lineage>
</organism>
<reference evidence="4 5" key="1">
    <citation type="journal article" date="2014" name="Genome Announc.">
        <title>Draft Genome Sequence of Propane- and Butane-Oxidizing Actinobacterium Rhodococcus ruber IEGM 231.</title>
        <authorList>
            <person name="Ivshina I.B."/>
            <person name="Kuyukina M.S."/>
            <person name="Krivoruchko A.V."/>
            <person name="Barbe V."/>
            <person name="Fischer C."/>
        </authorList>
    </citation>
    <scope>NUCLEOTIDE SEQUENCE [LARGE SCALE GENOMIC DNA]</scope>
</reference>
<evidence type="ECO:0000313" key="5">
    <source>
        <dbReference type="Proteomes" id="UP000042997"/>
    </source>
</evidence>
<evidence type="ECO:0000259" key="1">
    <source>
        <dbReference type="Pfam" id="PF08722"/>
    </source>
</evidence>
<evidence type="ECO:0000313" key="4">
    <source>
        <dbReference type="EMBL" id="CDZ90264.1"/>
    </source>
</evidence>
<dbReference type="NCBIfam" id="NF033179">
    <property type="entry name" value="TnsA_like_Actin"/>
    <property type="match status" value="1"/>
</dbReference>
<gene>
    <name evidence="2" type="ORF">RHRU231_590104</name>
    <name evidence="3" type="ORF">RHRU231_60002</name>
    <name evidence="4" type="ORF">RHRU231_680033</name>
</gene>
<dbReference type="EMBL" id="CCSD01000081">
    <property type="protein sequence ID" value="CDZ90264.1"/>
    <property type="molecule type" value="Genomic_DNA"/>
</dbReference>
<dbReference type="InterPro" id="IPR014833">
    <property type="entry name" value="TnsA_N"/>
</dbReference>
<dbReference type="EMBL" id="CCSD01000072">
    <property type="protein sequence ID" value="CDZ90063.1"/>
    <property type="molecule type" value="Genomic_DNA"/>
</dbReference>
<dbReference type="InterPro" id="IPR048000">
    <property type="entry name" value="TnsA-like"/>
</dbReference>
<dbReference type="AlphaFoldDB" id="A0A098BNE7"/>
<dbReference type="EMBL" id="CCSD01000071">
    <property type="protein sequence ID" value="CDZ90045.1"/>
    <property type="molecule type" value="Genomic_DNA"/>
</dbReference>
<feature type="domain" description="TnsA endonuclease N-terminal" evidence="1">
    <location>
        <begin position="91"/>
        <end position="164"/>
    </location>
</feature>
<accession>A0A098BNE7</accession>
<evidence type="ECO:0000313" key="3">
    <source>
        <dbReference type="EMBL" id="CDZ90063.1"/>
    </source>
</evidence>
<dbReference type="Proteomes" id="UP000042997">
    <property type="component" value="Unassembled WGS sequence"/>
</dbReference>
<name>A0A098BNE7_9NOCA</name>
<reference evidence="4" key="2">
    <citation type="submission" date="2014-08" db="EMBL/GenBank/DDBJ databases">
        <authorList>
            <person name="Regsiter Alias"/>
        </authorList>
    </citation>
    <scope>NUCLEOTIDE SEQUENCE</scope>
</reference>
<evidence type="ECO:0000313" key="2">
    <source>
        <dbReference type="EMBL" id="CDZ90045.1"/>
    </source>
</evidence>
<proteinExistence type="predicted"/>
<protein>
    <recommendedName>
        <fullName evidence="1">TnsA endonuclease N-terminal domain-containing protein</fullName>
    </recommendedName>
</protein>
<dbReference type="Pfam" id="PF08722">
    <property type="entry name" value="Tn7_TnsA-like_N"/>
    <property type="match status" value="1"/>
</dbReference>